<dbReference type="HOGENOM" id="CLU_3425819_0_0_6"/>
<dbReference type="AlphaFoldDB" id="E9CK29"/>
<feature type="non-terminal residue" evidence="1">
    <location>
        <position position="1"/>
    </location>
</feature>
<dbReference type="EMBL" id="GL636100">
    <property type="protein sequence ID" value="EFW13095.1"/>
    <property type="molecule type" value="Genomic_DNA"/>
</dbReference>
<gene>
    <name evidence="1" type="ORF">SSYM_0552</name>
</gene>
<keyword evidence="2" id="KW-1185">Reference proteome</keyword>
<organism evidence="1 2">
    <name type="scientific">Serratia symbiotica str. Tucson</name>
    <dbReference type="NCBI Taxonomy" id="914128"/>
    <lineage>
        <taxon>Bacteria</taxon>
        <taxon>Pseudomonadati</taxon>
        <taxon>Pseudomonadota</taxon>
        <taxon>Gammaproteobacteria</taxon>
        <taxon>Enterobacterales</taxon>
        <taxon>Yersiniaceae</taxon>
        <taxon>Serratia</taxon>
        <taxon>Serratia symbiotica</taxon>
    </lineage>
</organism>
<accession>E9CK29</accession>
<sequence>VTATLLFGAWSDGGSSFLNRLK</sequence>
<dbReference type="Proteomes" id="UP000013568">
    <property type="component" value="Unassembled WGS sequence"/>
</dbReference>
<protein>
    <submittedName>
        <fullName evidence="1">Uncharacterized protein</fullName>
    </submittedName>
</protein>
<proteinExistence type="predicted"/>
<reference evidence="2" key="1">
    <citation type="journal article" date="2011" name="Genome Biol. Evol.">
        <title>Massive genomic decay in Serratia symbiotica, a recently evolved symbiont of aphids.</title>
        <authorList>
            <person name="Burke G.R."/>
            <person name="Moran N.A."/>
        </authorList>
    </citation>
    <scope>NUCLEOTIDE SEQUENCE [LARGE SCALE GENOMIC DNA]</scope>
    <source>
        <strain evidence="2">Tucson</strain>
    </source>
</reference>
<evidence type="ECO:0000313" key="2">
    <source>
        <dbReference type="Proteomes" id="UP000013568"/>
    </source>
</evidence>
<evidence type="ECO:0000313" key="1">
    <source>
        <dbReference type="EMBL" id="EFW13095.1"/>
    </source>
</evidence>
<name>E9CK29_9GAMM</name>